<dbReference type="Proteomes" id="UP001161691">
    <property type="component" value="Unassembled WGS sequence"/>
</dbReference>
<evidence type="ECO:0000313" key="3">
    <source>
        <dbReference type="Proteomes" id="UP001161691"/>
    </source>
</evidence>
<accession>A0ABT6TU40</accession>
<dbReference type="EC" id="2.4.-.-" evidence="2"/>
<evidence type="ECO:0000259" key="1">
    <source>
        <dbReference type="Pfam" id="PF00534"/>
    </source>
</evidence>
<name>A0ABT6TU40_9BACL</name>
<feature type="domain" description="Glycosyl transferase family 1" evidence="1">
    <location>
        <begin position="192"/>
        <end position="356"/>
    </location>
</feature>
<dbReference type="InterPro" id="IPR001296">
    <property type="entry name" value="Glyco_trans_1"/>
</dbReference>
<dbReference type="PANTHER" id="PTHR45947:SF3">
    <property type="entry name" value="SULFOQUINOVOSYL TRANSFERASE SQD2"/>
    <property type="match status" value="1"/>
</dbReference>
<dbReference type="PANTHER" id="PTHR45947">
    <property type="entry name" value="SULFOQUINOVOSYL TRANSFERASE SQD2"/>
    <property type="match status" value="1"/>
</dbReference>
<keyword evidence="2" id="KW-0808">Transferase</keyword>
<reference evidence="2" key="1">
    <citation type="submission" date="2023-04" db="EMBL/GenBank/DDBJ databases">
        <title>Comparative genomic analysis of Cohnella hashimotonis sp. nov., isolated from the International Space Station.</title>
        <authorList>
            <person name="Venkateswaran K."/>
            <person name="Simpson A."/>
        </authorList>
    </citation>
    <scope>NUCLEOTIDE SEQUENCE</scope>
    <source>
        <strain evidence="2">F6_2S_P_1</strain>
    </source>
</reference>
<gene>
    <name evidence="2" type="ORF">KB449_35700</name>
</gene>
<dbReference type="EMBL" id="JAGRPV010000002">
    <property type="protein sequence ID" value="MDI4650330.1"/>
    <property type="molecule type" value="Genomic_DNA"/>
</dbReference>
<dbReference type="Pfam" id="PF00534">
    <property type="entry name" value="Glycos_transf_1"/>
    <property type="match status" value="1"/>
</dbReference>
<dbReference type="RefSeq" id="WP_282913180.1">
    <property type="nucleotide sequence ID" value="NZ_JAGRPV010000002.1"/>
</dbReference>
<dbReference type="GO" id="GO:0016757">
    <property type="term" value="F:glycosyltransferase activity"/>
    <property type="evidence" value="ECO:0007669"/>
    <property type="project" value="UniProtKB-KW"/>
</dbReference>
<protein>
    <submittedName>
        <fullName evidence="2">Glycosyltransferase</fullName>
        <ecNumber evidence="2">2.4.-.-</ecNumber>
    </submittedName>
</protein>
<comment type="caution">
    <text evidence="2">The sequence shown here is derived from an EMBL/GenBank/DDBJ whole genome shotgun (WGS) entry which is preliminary data.</text>
</comment>
<sequence length="387" mass="43673">MPQLRIAIYRPGVIANGTAFEAMALIYKYLQRKYGWEFTVIKDEEDPFEDKNLKVINVPKKSRKTMPFTPLPLKPFGFRRDVVKVLKGYDIILSVDPTIYSQGIHAAYAAKKWSIPLVVDASLTTMGAGYSLFWKGHKKFASWALKQSSLIWIPTPKTAERFRDLGYRDESILSRLIVLGHPVDTELFKINNSVTTERKTIICVARLVLEKGIQYIIEAVAPVIREDKEVKLRIVGSGPAKNFLTRLIEDEGISNNVEFTDPVSHSNVASLYQSSGLFIGHPISISDWEEFFGVVNIEAMACGLPIITTRCGGITYLAREDIASFVEERDIVATTEAIKGLLYSDELYMTRSQNGIEYVNRKYSVNVIGEKYRKYVLNLIESQAHGS</sequence>
<dbReference type="SUPFAM" id="SSF53756">
    <property type="entry name" value="UDP-Glycosyltransferase/glycogen phosphorylase"/>
    <property type="match status" value="1"/>
</dbReference>
<keyword evidence="2" id="KW-0328">Glycosyltransferase</keyword>
<keyword evidence="3" id="KW-1185">Reference proteome</keyword>
<proteinExistence type="predicted"/>
<evidence type="ECO:0000313" key="2">
    <source>
        <dbReference type="EMBL" id="MDI4650330.1"/>
    </source>
</evidence>
<dbReference type="InterPro" id="IPR050194">
    <property type="entry name" value="Glycosyltransferase_grp1"/>
</dbReference>
<dbReference type="Gene3D" id="3.40.50.2000">
    <property type="entry name" value="Glycogen Phosphorylase B"/>
    <property type="match status" value="2"/>
</dbReference>
<organism evidence="2 3">
    <name type="scientific">Cohnella hashimotonis</name>
    <dbReference type="NCBI Taxonomy" id="2826895"/>
    <lineage>
        <taxon>Bacteria</taxon>
        <taxon>Bacillati</taxon>
        <taxon>Bacillota</taxon>
        <taxon>Bacilli</taxon>
        <taxon>Bacillales</taxon>
        <taxon>Paenibacillaceae</taxon>
        <taxon>Cohnella</taxon>
    </lineage>
</organism>